<evidence type="ECO:0000256" key="9">
    <source>
        <dbReference type="SAM" id="Phobius"/>
    </source>
</evidence>
<keyword evidence="3" id="KW-1003">Cell membrane</keyword>
<dbReference type="Gene3D" id="3.30.1360.100">
    <property type="entry name" value="General secretion pathway protein M, EpsM"/>
    <property type="match status" value="1"/>
</dbReference>
<dbReference type="EMBL" id="UOFZ01000176">
    <property type="protein sequence ID" value="VAX14515.1"/>
    <property type="molecule type" value="Genomic_DNA"/>
</dbReference>
<accession>A0A3B1C792</accession>
<evidence type="ECO:0000256" key="6">
    <source>
        <dbReference type="ARBA" id="ARBA00022927"/>
    </source>
</evidence>
<evidence type="ECO:0000256" key="2">
    <source>
        <dbReference type="ARBA" id="ARBA00022448"/>
    </source>
</evidence>
<dbReference type="PIRSF" id="PIRSF006291">
    <property type="entry name" value="GspM"/>
    <property type="match status" value="1"/>
</dbReference>
<gene>
    <name evidence="10" type="ORF">MNBD_GAMMA24-893</name>
</gene>
<organism evidence="10">
    <name type="scientific">hydrothermal vent metagenome</name>
    <dbReference type="NCBI Taxonomy" id="652676"/>
    <lineage>
        <taxon>unclassified sequences</taxon>
        <taxon>metagenomes</taxon>
        <taxon>ecological metagenomes</taxon>
    </lineage>
</organism>
<name>A0A3B1C792_9ZZZZ</name>
<reference evidence="10" key="1">
    <citation type="submission" date="2018-06" db="EMBL/GenBank/DDBJ databases">
        <authorList>
            <person name="Zhirakovskaya E."/>
        </authorList>
    </citation>
    <scope>NUCLEOTIDE SEQUENCE</scope>
</reference>
<proteinExistence type="predicted"/>
<evidence type="ECO:0008006" key="11">
    <source>
        <dbReference type="Google" id="ProtNLM"/>
    </source>
</evidence>
<sequence>MKERWQQLALREKQLLVIMSVVVLITLFYFALWKPLKTGIEKGQLRLKAQTHALMKIRQQAAEVRQLRNTGAGKQTLIEDSSSLLGLIERSAKQKNINGNLQKVQPEGQREVRVWMENVPFDQLISWLDLLSNRYALEISEISLERGNTPGIVNGRILLQAP</sequence>
<dbReference type="Pfam" id="PF04612">
    <property type="entry name" value="T2SSM"/>
    <property type="match status" value="1"/>
</dbReference>
<evidence type="ECO:0000256" key="8">
    <source>
        <dbReference type="ARBA" id="ARBA00023136"/>
    </source>
</evidence>
<keyword evidence="6" id="KW-0653">Protein transport</keyword>
<keyword evidence="4" id="KW-0997">Cell inner membrane</keyword>
<evidence type="ECO:0000256" key="4">
    <source>
        <dbReference type="ARBA" id="ARBA00022519"/>
    </source>
</evidence>
<keyword evidence="7 9" id="KW-1133">Transmembrane helix</keyword>
<feature type="transmembrane region" description="Helical" evidence="9">
    <location>
        <begin position="15"/>
        <end position="33"/>
    </location>
</feature>
<dbReference type="InterPro" id="IPR007690">
    <property type="entry name" value="T2SS_GspM"/>
</dbReference>
<dbReference type="AlphaFoldDB" id="A0A3B1C792"/>
<dbReference type="SUPFAM" id="SSF103054">
    <property type="entry name" value="General secretion pathway protein M, EpsM"/>
    <property type="match status" value="1"/>
</dbReference>
<dbReference type="GO" id="GO:0005886">
    <property type="term" value="C:plasma membrane"/>
    <property type="evidence" value="ECO:0007669"/>
    <property type="project" value="UniProtKB-SubCell"/>
</dbReference>
<keyword evidence="5 9" id="KW-0812">Transmembrane</keyword>
<evidence type="ECO:0000256" key="5">
    <source>
        <dbReference type="ARBA" id="ARBA00022692"/>
    </source>
</evidence>
<comment type="subcellular location">
    <subcellularLocation>
        <location evidence="1">Cell inner membrane</location>
        <topology evidence="1">Single-pass membrane protein</topology>
    </subcellularLocation>
</comment>
<dbReference type="InterPro" id="IPR023229">
    <property type="entry name" value="T2SS_M_periplasmic_sf"/>
</dbReference>
<evidence type="ECO:0000256" key="1">
    <source>
        <dbReference type="ARBA" id="ARBA00004377"/>
    </source>
</evidence>
<evidence type="ECO:0000256" key="7">
    <source>
        <dbReference type="ARBA" id="ARBA00022989"/>
    </source>
</evidence>
<dbReference type="GO" id="GO:0015627">
    <property type="term" value="C:type II protein secretion system complex"/>
    <property type="evidence" value="ECO:0007669"/>
    <property type="project" value="InterPro"/>
</dbReference>
<keyword evidence="8 9" id="KW-0472">Membrane</keyword>
<evidence type="ECO:0000313" key="10">
    <source>
        <dbReference type="EMBL" id="VAX14515.1"/>
    </source>
</evidence>
<evidence type="ECO:0000256" key="3">
    <source>
        <dbReference type="ARBA" id="ARBA00022475"/>
    </source>
</evidence>
<keyword evidence="2" id="KW-0813">Transport</keyword>
<dbReference type="GO" id="GO:0015628">
    <property type="term" value="P:protein secretion by the type II secretion system"/>
    <property type="evidence" value="ECO:0007669"/>
    <property type="project" value="InterPro"/>
</dbReference>
<protein>
    <recommendedName>
        <fullName evidence="11">General secretion pathway protein M</fullName>
    </recommendedName>
</protein>